<reference evidence="2 3" key="2">
    <citation type="journal article" date="2017" name="Nature">
        <title>The Apostasia genome and the evolution of orchids.</title>
        <authorList>
            <person name="Zhang G.Q."/>
            <person name="Liu K.W."/>
            <person name="Li Z."/>
            <person name="Lohaus R."/>
            <person name="Hsiao Y.Y."/>
            <person name="Niu S.C."/>
            <person name="Wang J.Y."/>
            <person name="Lin Y.C."/>
            <person name="Xu Q."/>
            <person name="Chen L.J."/>
            <person name="Yoshida K."/>
            <person name="Fujiwara S."/>
            <person name="Wang Z.W."/>
            <person name="Zhang Y.Q."/>
            <person name="Mitsuda N."/>
            <person name="Wang M."/>
            <person name="Liu G.H."/>
            <person name="Pecoraro L."/>
            <person name="Huang H.X."/>
            <person name="Xiao X.J."/>
            <person name="Lin M."/>
            <person name="Wu X.Y."/>
            <person name="Wu W.L."/>
            <person name="Chen Y.Y."/>
            <person name="Chang S.B."/>
            <person name="Sakamoto S."/>
            <person name="Ohme-Takagi M."/>
            <person name="Yagi M."/>
            <person name="Zeng S.J."/>
            <person name="Shen C.Y."/>
            <person name="Yeh C.M."/>
            <person name="Luo Y.B."/>
            <person name="Tsai W.C."/>
            <person name="Van de Peer Y."/>
            <person name="Liu Z.J."/>
        </authorList>
    </citation>
    <scope>NUCLEOTIDE SEQUENCE [LARGE SCALE GENOMIC DNA]</scope>
    <source>
        <tissue evidence="2">The whole plant</tissue>
    </source>
</reference>
<dbReference type="AlphaFoldDB" id="A0A2I0VGU6"/>
<dbReference type="EMBL" id="KZ503618">
    <property type="protein sequence ID" value="PKU62625.1"/>
    <property type="molecule type" value="Genomic_DNA"/>
</dbReference>
<sequence>MISSTMATNPEVRSLLSSTADVWLPVITASADQRRSFAVSKNNDDQQEPHDLLKHEASED</sequence>
<organism evidence="2 3">
    <name type="scientific">Dendrobium catenatum</name>
    <dbReference type="NCBI Taxonomy" id="906689"/>
    <lineage>
        <taxon>Eukaryota</taxon>
        <taxon>Viridiplantae</taxon>
        <taxon>Streptophyta</taxon>
        <taxon>Embryophyta</taxon>
        <taxon>Tracheophyta</taxon>
        <taxon>Spermatophyta</taxon>
        <taxon>Magnoliopsida</taxon>
        <taxon>Liliopsida</taxon>
        <taxon>Asparagales</taxon>
        <taxon>Orchidaceae</taxon>
        <taxon>Epidendroideae</taxon>
        <taxon>Malaxideae</taxon>
        <taxon>Dendrobiinae</taxon>
        <taxon>Dendrobium</taxon>
    </lineage>
</organism>
<dbReference type="PANTHER" id="PTHR37727:SF1">
    <property type="entry name" value="ECOTROPIC VIRAL INTEGRATION SITE PROTEIN"/>
    <property type="match status" value="1"/>
</dbReference>
<evidence type="ECO:0000313" key="2">
    <source>
        <dbReference type="EMBL" id="PKU62625.1"/>
    </source>
</evidence>
<keyword evidence="3" id="KW-1185">Reference proteome</keyword>
<dbReference type="PANTHER" id="PTHR37727">
    <property type="entry name" value="ECOTROPIC VIRAL INTEGRATION SITE PROTEIN"/>
    <property type="match status" value="1"/>
</dbReference>
<accession>A0A2I0VGU6</accession>
<evidence type="ECO:0000256" key="1">
    <source>
        <dbReference type="SAM" id="MobiDB-lite"/>
    </source>
</evidence>
<evidence type="ECO:0000313" key="3">
    <source>
        <dbReference type="Proteomes" id="UP000233837"/>
    </source>
</evidence>
<proteinExistence type="predicted"/>
<name>A0A2I0VGU6_9ASPA</name>
<reference evidence="2 3" key="1">
    <citation type="journal article" date="2016" name="Sci. Rep.">
        <title>The Dendrobium catenatum Lindl. genome sequence provides insights into polysaccharide synthase, floral development and adaptive evolution.</title>
        <authorList>
            <person name="Zhang G.Q."/>
            <person name="Xu Q."/>
            <person name="Bian C."/>
            <person name="Tsai W.C."/>
            <person name="Yeh C.M."/>
            <person name="Liu K.W."/>
            <person name="Yoshida K."/>
            <person name="Zhang L.S."/>
            <person name="Chang S.B."/>
            <person name="Chen F."/>
            <person name="Shi Y."/>
            <person name="Su Y.Y."/>
            <person name="Zhang Y.Q."/>
            <person name="Chen L.J."/>
            <person name="Yin Y."/>
            <person name="Lin M."/>
            <person name="Huang H."/>
            <person name="Deng H."/>
            <person name="Wang Z.W."/>
            <person name="Zhu S.L."/>
            <person name="Zhao X."/>
            <person name="Deng C."/>
            <person name="Niu S.C."/>
            <person name="Huang J."/>
            <person name="Wang M."/>
            <person name="Liu G.H."/>
            <person name="Yang H.J."/>
            <person name="Xiao X.J."/>
            <person name="Hsiao Y.Y."/>
            <person name="Wu W.L."/>
            <person name="Chen Y.Y."/>
            <person name="Mitsuda N."/>
            <person name="Ohme-Takagi M."/>
            <person name="Luo Y.B."/>
            <person name="Van de Peer Y."/>
            <person name="Liu Z.J."/>
        </authorList>
    </citation>
    <scope>NUCLEOTIDE SEQUENCE [LARGE SCALE GENOMIC DNA]</scope>
    <source>
        <tissue evidence="2">The whole plant</tissue>
    </source>
</reference>
<feature type="compositionally biased region" description="Basic and acidic residues" evidence="1">
    <location>
        <begin position="42"/>
        <end position="60"/>
    </location>
</feature>
<dbReference type="Proteomes" id="UP000233837">
    <property type="component" value="Unassembled WGS sequence"/>
</dbReference>
<feature type="region of interest" description="Disordered" evidence="1">
    <location>
        <begin position="38"/>
        <end position="60"/>
    </location>
</feature>
<gene>
    <name evidence="2" type="ORF">MA16_Dca016573</name>
</gene>
<protein>
    <submittedName>
        <fullName evidence="2">Uncharacterized protein</fullName>
    </submittedName>
</protein>